<keyword evidence="1" id="KW-0732">Signal</keyword>
<dbReference type="PANTHER" id="PTHR38008:SF2">
    <property type="entry name" value="HEMOLYSIN"/>
    <property type="match status" value="1"/>
</dbReference>
<dbReference type="AlphaFoldDB" id="V2UKK8"/>
<keyword evidence="3" id="KW-1185">Reference proteome</keyword>
<dbReference type="InterPro" id="IPR005590">
    <property type="entry name" value="DUF333"/>
</dbReference>
<dbReference type="PATRIC" id="fig|1341683.3.peg.2463"/>
<protein>
    <recommendedName>
        <fullName evidence="4">Hemolysin</fullName>
    </recommendedName>
</protein>
<dbReference type="Proteomes" id="UP000018418">
    <property type="component" value="Unassembled WGS sequence"/>
</dbReference>
<evidence type="ECO:0000313" key="3">
    <source>
        <dbReference type="Proteomes" id="UP000018418"/>
    </source>
</evidence>
<name>V2UKK8_9GAMM</name>
<reference evidence="2 3" key="1">
    <citation type="submission" date="2013-10" db="EMBL/GenBank/DDBJ databases">
        <title>The Genome Sequence of Acinetobacter brisouii CIP 110357.</title>
        <authorList>
            <consortium name="The Broad Institute Genomics Platform"/>
            <consortium name="The Broad Institute Genome Sequencing Center for Infectious Disease"/>
            <person name="Cerqueira G."/>
            <person name="Feldgarden M."/>
            <person name="Courvalin P."/>
            <person name="Grillot-Courvalin C."/>
            <person name="Clermont D."/>
            <person name="Rocha E."/>
            <person name="Yoon E.-J."/>
            <person name="Nemec A."/>
            <person name="Young S.K."/>
            <person name="Zeng Q."/>
            <person name="Gargeya S."/>
            <person name="Fitzgerald M."/>
            <person name="Abouelleil A."/>
            <person name="Alvarado L."/>
            <person name="Berlin A.M."/>
            <person name="Chapman S.B."/>
            <person name="Gainer-Dewar J."/>
            <person name="Goldberg J."/>
            <person name="Gnerre S."/>
            <person name="Griggs A."/>
            <person name="Gujja S."/>
            <person name="Hansen M."/>
            <person name="Howarth C."/>
            <person name="Imamovic A."/>
            <person name="Ireland A."/>
            <person name="Larimer J."/>
            <person name="McCowan C."/>
            <person name="Murphy C."/>
            <person name="Pearson M."/>
            <person name="Poon T.W."/>
            <person name="Priest M."/>
            <person name="Roberts A."/>
            <person name="Saif S."/>
            <person name="Shea T."/>
            <person name="Sykes S."/>
            <person name="Wortman J."/>
            <person name="Nusbaum C."/>
            <person name="Birren B."/>
        </authorList>
    </citation>
    <scope>NUCLEOTIDE SEQUENCE [LARGE SCALE GENOMIC DNA]</scope>
    <source>
        <strain evidence="2 3">CIP 110357</strain>
    </source>
</reference>
<dbReference type="OrthoDB" id="148878at2"/>
<evidence type="ECO:0000313" key="2">
    <source>
        <dbReference type="EMBL" id="ESK50507.1"/>
    </source>
</evidence>
<dbReference type="PROSITE" id="PS51257">
    <property type="entry name" value="PROKAR_LIPOPROTEIN"/>
    <property type="match status" value="1"/>
</dbReference>
<accession>V2UKK8</accession>
<comment type="caution">
    <text evidence="2">The sequence shown here is derived from an EMBL/GenBank/DDBJ whole genome shotgun (WGS) entry which is preliminary data.</text>
</comment>
<evidence type="ECO:0000256" key="1">
    <source>
        <dbReference type="SAM" id="SignalP"/>
    </source>
</evidence>
<gene>
    <name evidence="2" type="ORF">P255_02489</name>
</gene>
<dbReference type="STRING" id="396323.VH98_04630"/>
<organism evidence="2 3">
    <name type="scientific">Acinetobacter brisouii CIP 110357</name>
    <dbReference type="NCBI Taxonomy" id="1341683"/>
    <lineage>
        <taxon>Bacteria</taxon>
        <taxon>Pseudomonadati</taxon>
        <taxon>Pseudomonadota</taxon>
        <taxon>Gammaproteobacteria</taxon>
        <taxon>Moraxellales</taxon>
        <taxon>Moraxellaceae</taxon>
        <taxon>Acinetobacter</taxon>
    </lineage>
</organism>
<dbReference type="EMBL" id="AYEU01000007">
    <property type="protein sequence ID" value="ESK50507.1"/>
    <property type="molecule type" value="Genomic_DNA"/>
</dbReference>
<feature type="signal peptide" evidence="1">
    <location>
        <begin position="1"/>
        <end position="18"/>
    </location>
</feature>
<feature type="chain" id="PRO_5004710168" description="Hemolysin" evidence="1">
    <location>
        <begin position="19"/>
        <end position="79"/>
    </location>
</feature>
<dbReference type="Pfam" id="PF03891">
    <property type="entry name" value="DUF333"/>
    <property type="match status" value="1"/>
</dbReference>
<evidence type="ECO:0008006" key="4">
    <source>
        <dbReference type="Google" id="ProtNLM"/>
    </source>
</evidence>
<sequence>MMKKLILLSLATTTAFLAACSSNPSEKQLAMANPASKYCLEQGGKLRHLKDAFGNESSNCKLPNGQEQDEWDLYRQTHS</sequence>
<dbReference type="HOGENOM" id="CLU_155318_1_1_6"/>
<proteinExistence type="predicted"/>
<dbReference type="PANTHER" id="PTHR38008">
    <property type="entry name" value="HEMOLYSIN-RELATED"/>
    <property type="match status" value="1"/>
</dbReference>